<gene>
    <name evidence="3" type="primary">gcvH</name>
    <name evidence="6" type="ORF">HNR39_003821</name>
</gene>
<evidence type="ECO:0000256" key="1">
    <source>
        <dbReference type="ARBA" id="ARBA00009249"/>
    </source>
</evidence>
<comment type="cofactor">
    <cofactor evidence="3">
        <name>(R)-lipoate</name>
        <dbReference type="ChEBI" id="CHEBI:83088"/>
    </cofactor>
    <text evidence="3">Binds 1 lipoyl cofactor covalently.</text>
</comment>
<organism evidence="6 7">
    <name type="scientific">Glaciimonas immobilis</name>
    <dbReference type="NCBI Taxonomy" id="728004"/>
    <lineage>
        <taxon>Bacteria</taxon>
        <taxon>Pseudomonadati</taxon>
        <taxon>Pseudomonadota</taxon>
        <taxon>Betaproteobacteria</taxon>
        <taxon>Burkholderiales</taxon>
        <taxon>Oxalobacteraceae</taxon>
        <taxon>Glaciimonas</taxon>
    </lineage>
</organism>
<feature type="domain" description="Lipoyl-binding" evidence="5">
    <location>
        <begin position="20"/>
        <end position="102"/>
    </location>
</feature>
<keyword evidence="7" id="KW-1185">Reference proteome</keyword>
<comment type="function">
    <text evidence="3">The glycine cleavage system catalyzes the degradation of glycine. The H protein shuttles the methylamine group of glycine from the P protein to the T protein.</text>
</comment>
<comment type="subunit">
    <text evidence="3">The glycine cleavage system is composed of four proteins: P, T, L and H.</text>
</comment>
<dbReference type="GO" id="GO:0009249">
    <property type="term" value="P:protein lipoylation"/>
    <property type="evidence" value="ECO:0007669"/>
    <property type="project" value="TreeGrafter"/>
</dbReference>
<dbReference type="InterPro" id="IPR003016">
    <property type="entry name" value="2-oxoA_DH_lipoyl-BS"/>
</dbReference>
<protein>
    <recommendedName>
        <fullName evidence="3">Glycine cleavage system H protein</fullName>
    </recommendedName>
</protein>
<dbReference type="Gene3D" id="2.40.50.100">
    <property type="match status" value="1"/>
</dbReference>
<dbReference type="GO" id="GO:0005829">
    <property type="term" value="C:cytosol"/>
    <property type="evidence" value="ECO:0007669"/>
    <property type="project" value="TreeGrafter"/>
</dbReference>
<dbReference type="Proteomes" id="UP000571084">
    <property type="component" value="Unassembled WGS sequence"/>
</dbReference>
<dbReference type="CDD" id="cd06848">
    <property type="entry name" value="GCS_H"/>
    <property type="match status" value="1"/>
</dbReference>
<dbReference type="HAMAP" id="MF_00272">
    <property type="entry name" value="GcvH"/>
    <property type="match status" value="1"/>
</dbReference>
<dbReference type="Pfam" id="PF01597">
    <property type="entry name" value="GCV_H"/>
    <property type="match status" value="1"/>
</dbReference>
<dbReference type="NCBIfam" id="TIGR00527">
    <property type="entry name" value="gcvH"/>
    <property type="match status" value="1"/>
</dbReference>
<comment type="similarity">
    <text evidence="1 3">Belongs to the GcvH family.</text>
</comment>
<evidence type="ECO:0000313" key="7">
    <source>
        <dbReference type="Proteomes" id="UP000571084"/>
    </source>
</evidence>
<dbReference type="GO" id="GO:0019464">
    <property type="term" value="P:glycine decarboxylation via glycine cleavage system"/>
    <property type="evidence" value="ECO:0007669"/>
    <property type="project" value="UniProtKB-UniRule"/>
</dbReference>
<keyword evidence="2 3" id="KW-0450">Lipoyl</keyword>
<dbReference type="EMBL" id="JACHHQ010000009">
    <property type="protein sequence ID" value="MBB5201959.1"/>
    <property type="molecule type" value="Genomic_DNA"/>
</dbReference>
<dbReference type="InterPro" id="IPR002930">
    <property type="entry name" value="GCV_H"/>
</dbReference>
<evidence type="ECO:0000256" key="4">
    <source>
        <dbReference type="PIRSR" id="PIRSR617453-50"/>
    </source>
</evidence>
<dbReference type="InterPro" id="IPR017453">
    <property type="entry name" value="GCV_H_sub"/>
</dbReference>
<reference evidence="6 7" key="1">
    <citation type="submission" date="2020-08" db="EMBL/GenBank/DDBJ databases">
        <title>Genomic Encyclopedia of Type Strains, Phase IV (KMG-IV): sequencing the most valuable type-strain genomes for metagenomic binning, comparative biology and taxonomic classification.</title>
        <authorList>
            <person name="Goeker M."/>
        </authorList>
    </citation>
    <scope>NUCLEOTIDE SEQUENCE [LARGE SCALE GENOMIC DNA]</scope>
    <source>
        <strain evidence="6 7">DSM 23240</strain>
    </source>
</reference>
<dbReference type="PROSITE" id="PS00189">
    <property type="entry name" value="LIPOYL"/>
    <property type="match status" value="1"/>
</dbReference>
<accession>A0A840S032</accession>
<dbReference type="PROSITE" id="PS50968">
    <property type="entry name" value="BIOTINYL_LIPOYL"/>
    <property type="match status" value="1"/>
</dbReference>
<dbReference type="NCBIfam" id="NF002270">
    <property type="entry name" value="PRK01202.1"/>
    <property type="match status" value="1"/>
</dbReference>
<dbReference type="InterPro" id="IPR011053">
    <property type="entry name" value="Single_hybrid_motif"/>
</dbReference>
<evidence type="ECO:0000256" key="2">
    <source>
        <dbReference type="ARBA" id="ARBA00022823"/>
    </source>
</evidence>
<dbReference type="PANTHER" id="PTHR11715">
    <property type="entry name" value="GLYCINE CLEAVAGE SYSTEM H PROTEIN"/>
    <property type="match status" value="1"/>
</dbReference>
<dbReference type="PANTHER" id="PTHR11715:SF3">
    <property type="entry name" value="GLYCINE CLEAVAGE SYSTEM H PROTEIN-RELATED"/>
    <property type="match status" value="1"/>
</dbReference>
<dbReference type="GO" id="GO:0005960">
    <property type="term" value="C:glycine cleavage complex"/>
    <property type="evidence" value="ECO:0007669"/>
    <property type="project" value="InterPro"/>
</dbReference>
<evidence type="ECO:0000313" key="6">
    <source>
        <dbReference type="EMBL" id="MBB5201959.1"/>
    </source>
</evidence>
<dbReference type="AlphaFoldDB" id="A0A840S032"/>
<feature type="modified residue" description="N6-lipoyllysine" evidence="3 4">
    <location>
        <position position="61"/>
    </location>
</feature>
<dbReference type="InterPro" id="IPR033753">
    <property type="entry name" value="GCV_H/Fam206"/>
</dbReference>
<evidence type="ECO:0000259" key="5">
    <source>
        <dbReference type="PROSITE" id="PS50968"/>
    </source>
</evidence>
<name>A0A840S032_9BURK</name>
<comment type="caution">
    <text evidence="6">The sequence shown here is derived from an EMBL/GenBank/DDBJ whole genome shotgun (WGS) entry which is preliminary data.</text>
</comment>
<dbReference type="SUPFAM" id="SSF51230">
    <property type="entry name" value="Single hybrid motif"/>
    <property type="match status" value="1"/>
</dbReference>
<dbReference type="InterPro" id="IPR000089">
    <property type="entry name" value="Biotin_lipoyl"/>
</dbReference>
<evidence type="ECO:0000256" key="3">
    <source>
        <dbReference type="HAMAP-Rule" id="MF_00272"/>
    </source>
</evidence>
<proteinExistence type="inferred from homology"/>
<sequence length="126" mass="13865">MSATQYTKQHEWLKVEDGGLVTVGITEFAQDHLGDLVYVQLPDVGRELKKGEEVVVIESVKTASEILMPAAGIVTEVNESLIEEPGRVNEDPLGDGWFFRFQLRDPLELADLMDGDAYKAFVAGLG</sequence>
<dbReference type="RefSeq" id="WP_168054606.1">
    <property type="nucleotide sequence ID" value="NZ_JAAOZT010000005.1"/>
</dbReference>